<evidence type="ECO:0000313" key="5">
    <source>
        <dbReference type="Proteomes" id="UP000824151"/>
    </source>
</evidence>
<comment type="caution">
    <text evidence="4">The sequence shown here is derived from an EMBL/GenBank/DDBJ whole genome shotgun (WGS) entry which is preliminary data.</text>
</comment>
<evidence type="ECO:0000256" key="1">
    <source>
        <dbReference type="SAM" id="MobiDB-lite"/>
    </source>
</evidence>
<reference evidence="4" key="1">
    <citation type="journal article" date="2021" name="PeerJ">
        <title>Extensive microbial diversity within the chicken gut microbiome revealed by metagenomics and culture.</title>
        <authorList>
            <person name="Gilroy R."/>
            <person name="Ravi A."/>
            <person name="Getino M."/>
            <person name="Pursley I."/>
            <person name="Horton D.L."/>
            <person name="Alikhan N.F."/>
            <person name="Baker D."/>
            <person name="Gharbi K."/>
            <person name="Hall N."/>
            <person name="Watson M."/>
            <person name="Adriaenssens E.M."/>
            <person name="Foster-Nyarko E."/>
            <person name="Jarju S."/>
            <person name="Secka A."/>
            <person name="Antonio M."/>
            <person name="Oren A."/>
            <person name="Chaudhuri R.R."/>
            <person name="La Ragione R."/>
            <person name="Hildebrand F."/>
            <person name="Pallen M.J."/>
        </authorList>
    </citation>
    <scope>NUCLEOTIDE SEQUENCE</scope>
    <source>
        <strain evidence="4">ChiHejej3B27-3195</strain>
    </source>
</reference>
<accession>A0A9D1USD6</accession>
<dbReference type="AlphaFoldDB" id="A0A9D1USD6"/>
<name>A0A9D1USD6_9MICC</name>
<gene>
    <name evidence="4" type="ORF">H9871_02365</name>
</gene>
<feature type="region of interest" description="Disordered" evidence="1">
    <location>
        <begin position="140"/>
        <end position="161"/>
    </location>
</feature>
<feature type="signal peptide" evidence="3">
    <location>
        <begin position="1"/>
        <end position="26"/>
    </location>
</feature>
<keyword evidence="3" id="KW-0732">Signal</keyword>
<evidence type="ECO:0000256" key="2">
    <source>
        <dbReference type="SAM" id="Phobius"/>
    </source>
</evidence>
<dbReference type="EMBL" id="DXGD01000089">
    <property type="protein sequence ID" value="HIW98965.1"/>
    <property type="molecule type" value="Genomic_DNA"/>
</dbReference>
<evidence type="ECO:0008006" key="6">
    <source>
        <dbReference type="Google" id="ProtNLM"/>
    </source>
</evidence>
<keyword evidence="2" id="KW-1133">Transmembrane helix</keyword>
<keyword evidence="2" id="KW-0472">Membrane</keyword>
<keyword evidence="2" id="KW-0812">Transmembrane</keyword>
<dbReference type="Proteomes" id="UP000824151">
    <property type="component" value="Unassembled WGS sequence"/>
</dbReference>
<sequence>MRKSMFFATPVVALGLLGMSAGPAIAHDGGDHGGDHGAEHSESYTAEDSWSFEASLDSMNNSGTTGDVMVHVEGNEATVTMNVDGAAETFMDGPFPHAQHIHFGAQGVCPPPEADQDGDGAVNVEEGHPFYGAIGTSLTTEGDTSPDSGLAVDRFPGGSSYTYERTVEVPDDVLASMADGTGVIVVHGVDPANLSEQAQNAQSELDPELPLAATLPAACGTLNASQMTDMPDGGADTGVGTSAENGTGVALGVGGGLLAAAALGGGAFAVRRAVKA</sequence>
<evidence type="ECO:0000313" key="4">
    <source>
        <dbReference type="EMBL" id="HIW98965.1"/>
    </source>
</evidence>
<feature type="transmembrane region" description="Helical" evidence="2">
    <location>
        <begin position="249"/>
        <end position="270"/>
    </location>
</feature>
<proteinExistence type="predicted"/>
<evidence type="ECO:0000256" key="3">
    <source>
        <dbReference type="SAM" id="SignalP"/>
    </source>
</evidence>
<protein>
    <recommendedName>
        <fullName evidence="6">CHRD domain-containing protein</fullName>
    </recommendedName>
</protein>
<feature type="chain" id="PRO_5039436103" description="CHRD domain-containing protein" evidence="3">
    <location>
        <begin position="27"/>
        <end position="276"/>
    </location>
</feature>
<reference evidence="4" key="2">
    <citation type="submission" date="2021-04" db="EMBL/GenBank/DDBJ databases">
        <authorList>
            <person name="Gilroy R."/>
        </authorList>
    </citation>
    <scope>NUCLEOTIDE SEQUENCE</scope>
    <source>
        <strain evidence="4">ChiHejej3B27-3195</strain>
    </source>
</reference>
<organism evidence="4 5">
    <name type="scientific">Candidatus Nesterenkonia stercoripullorum</name>
    <dbReference type="NCBI Taxonomy" id="2838701"/>
    <lineage>
        <taxon>Bacteria</taxon>
        <taxon>Bacillati</taxon>
        <taxon>Actinomycetota</taxon>
        <taxon>Actinomycetes</taxon>
        <taxon>Micrococcales</taxon>
        <taxon>Micrococcaceae</taxon>
        <taxon>Nesterenkonia</taxon>
    </lineage>
</organism>